<accession>A0A8X6T2Q7</accession>
<evidence type="ECO:0000313" key="1">
    <source>
        <dbReference type="EMBL" id="GFY21915.1"/>
    </source>
</evidence>
<gene>
    <name evidence="1" type="primary">X975_05742</name>
    <name evidence="1" type="ORF">TNCV_3295591</name>
</gene>
<keyword evidence="2" id="KW-1185">Reference proteome</keyword>
<proteinExistence type="predicted"/>
<evidence type="ECO:0000313" key="2">
    <source>
        <dbReference type="Proteomes" id="UP000887159"/>
    </source>
</evidence>
<dbReference type="Proteomes" id="UP000887159">
    <property type="component" value="Unassembled WGS sequence"/>
</dbReference>
<name>A0A8X6T2Q7_TRICX</name>
<protein>
    <submittedName>
        <fullName evidence="1">Uncharacterized protein</fullName>
    </submittedName>
</protein>
<sequence length="158" mass="17377">MGCPTRLPKLSQICLLGDKSGDQAGQRRVVTVRRQSCDTLTALSGSIPLQSSFLVRGTTPNGDVDGWALRAARNGRRDPKCPSARLFRMVRKDTGAPSEGSTCAWMAADEAVGCKRSFLTMWRSSQRLICRGRPGPGLHVNDISRNHWSQHLLTTQKE</sequence>
<dbReference type="AlphaFoldDB" id="A0A8X6T2Q7"/>
<reference evidence="1" key="1">
    <citation type="submission" date="2020-08" db="EMBL/GenBank/DDBJ databases">
        <title>Multicomponent nature underlies the extraordinary mechanical properties of spider dragline silk.</title>
        <authorList>
            <person name="Kono N."/>
            <person name="Nakamura H."/>
            <person name="Mori M."/>
            <person name="Yoshida Y."/>
            <person name="Ohtoshi R."/>
            <person name="Malay A.D."/>
            <person name="Moran D.A.P."/>
            <person name="Tomita M."/>
            <person name="Numata K."/>
            <person name="Arakawa K."/>
        </authorList>
    </citation>
    <scope>NUCLEOTIDE SEQUENCE</scope>
</reference>
<comment type="caution">
    <text evidence="1">The sequence shown here is derived from an EMBL/GenBank/DDBJ whole genome shotgun (WGS) entry which is preliminary data.</text>
</comment>
<organism evidence="1 2">
    <name type="scientific">Trichonephila clavipes</name>
    <name type="common">Golden silk orbweaver</name>
    <name type="synonym">Nephila clavipes</name>
    <dbReference type="NCBI Taxonomy" id="2585209"/>
    <lineage>
        <taxon>Eukaryota</taxon>
        <taxon>Metazoa</taxon>
        <taxon>Ecdysozoa</taxon>
        <taxon>Arthropoda</taxon>
        <taxon>Chelicerata</taxon>
        <taxon>Arachnida</taxon>
        <taxon>Araneae</taxon>
        <taxon>Araneomorphae</taxon>
        <taxon>Entelegynae</taxon>
        <taxon>Araneoidea</taxon>
        <taxon>Nephilidae</taxon>
        <taxon>Trichonephila</taxon>
    </lineage>
</organism>
<dbReference type="EMBL" id="BMAU01021359">
    <property type="protein sequence ID" value="GFY21915.1"/>
    <property type="molecule type" value="Genomic_DNA"/>
</dbReference>